<dbReference type="RefSeq" id="WP_168448498.1">
    <property type="nucleotide sequence ID" value="NZ_JAAWWK010000001.1"/>
</dbReference>
<feature type="transmembrane region" description="Helical" evidence="5">
    <location>
        <begin position="96"/>
        <end position="116"/>
    </location>
</feature>
<comment type="subcellular location">
    <subcellularLocation>
        <location evidence="1">Membrane</location>
        <topology evidence="1">Multi-pass membrane protein</topology>
    </subcellularLocation>
</comment>
<accession>A0ABX1GAJ2</accession>
<evidence type="ECO:0000313" key="7">
    <source>
        <dbReference type="Proteomes" id="UP000765845"/>
    </source>
</evidence>
<keyword evidence="4 5" id="KW-0472">Membrane</keyword>
<gene>
    <name evidence="6" type="ORF">HCU74_00810</name>
</gene>
<proteinExistence type="predicted"/>
<feature type="transmembrane region" description="Helical" evidence="5">
    <location>
        <begin position="6"/>
        <end position="22"/>
    </location>
</feature>
<protein>
    <submittedName>
        <fullName evidence="6">DoxX family membrane protein</fullName>
    </submittedName>
</protein>
<evidence type="ECO:0000256" key="5">
    <source>
        <dbReference type="SAM" id="Phobius"/>
    </source>
</evidence>
<comment type="caution">
    <text evidence="6">The sequence shown here is derived from an EMBL/GenBank/DDBJ whole genome shotgun (WGS) entry which is preliminary data.</text>
</comment>
<evidence type="ECO:0000256" key="3">
    <source>
        <dbReference type="ARBA" id="ARBA00022989"/>
    </source>
</evidence>
<keyword evidence="7" id="KW-1185">Reference proteome</keyword>
<evidence type="ECO:0000313" key="6">
    <source>
        <dbReference type="EMBL" id="NKI15946.1"/>
    </source>
</evidence>
<evidence type="ECO:0000256" key="1">
    <source>
        <dbReference type="ARBA" id="ARBA00004141"/>
    </source>
</evidence>
<dbReference type="EMBL" id="JAAWWK010000001">
    <property type="protein sequence ID" value="NKI15946.1"/>
    <property type="molecule type" value="Genomic_DNA"/>
</dbReference>
<sequence>MSYLIYIALMLFGVFFTGAAILKLTRHQHFIEEFESMKVPYSLAYLSGAIEIVCGPLLIAGIWFPAYAGVASGVMFFAMLGASATNLVSVGRGAKVAIGVLAIFALPMLLVTLYFLEPARLLVGI</sequence>
<keyword evidence="2 5" id="KW-0812">Transmembrane</keyword>
<feature type="transmembrane region" description="Helical" evidence="5">
    <location>
        <begin position="70"/>
        <end position="89"/>
    </location>
</feature>
<dbReference type="InterPro" id="IPR032808">
    <property type="entry name" value="DoxX"/>
</dbReference>
<keyword evidence="3 5" id="KW-1133">Transmembrane helix</keyword>
<organism evidence="6 7">
    <name type="scientific">Spongiibacter thalassae</name>
    <dbReference type="NCBI Taxonomy" id="2721624"/>
    <lineage>
        <taxon>Bacteria</taxon>
        <taxon>Pseudomonadati</taxon>
        <taxon>Pseudomonadota</taxon>
        <taxon>Gammaproteobacteria</taxon>
        <taxon>Cellvibrionales</taxon>
        <taxon>Spongiibacteraceae</taxon>
        <taxon>Spongiibacter</taxon>
    </lineage>
</organism>
<feature type="transmembrane region" description="Helical" evidence="5">
    <location>
        <begin position="43"/>
        <end position="64"/>
    </location>
</feature>
<dbReference type="Pfam" id="PF13564">
    <property type="entry name" value="DoxX_2"/>
    <property type="match status" value="1"/>
</dbReference>
<reference evidence="6 7" key="1">
    <citation type="submission" date="2020-04" db="EMBL/GenBank/DDBJ databases">
        <authorList>
            <person name="Yoon J."/>
        </authorList>
    </citation>
    <scope>NUCLEOTIDE SEQUENCE [LARGE SCALE GENOMIC DNA]</scope>
    <source>
        <strain evidence="6 7">KMU-166</strain>
    </source>
</reference>
<name>A0ABX1GAJ2_9GAMM</name>
<dbReference type="Proteomes" id="UP000765845">
    <property type="component" value="Unassembled WGS sequence"/>
</dbReference>
<evidence type="ECO:0000256" key="4">
    <source>
        <dbReference type="ARBA" id="ARBA00023136"/>
    </source>
</evidence>
<evidence type="ECO:0000256" key="2">
    <source>
        <dbReference type="ARBA" id="ARBA00022692"/>
    </source>
</evidence>